<comment type="caution">
    <text evidence="2">The sequence shown here is derived from an EMBL/GenBank/DDBJ whole genome shotgun (WGS) entry which is preliminary data.</text>
</comment>
<gene>
    <name evidence="2" type="ORF">PPRIM_AZ9-3.1.T0790176</name>
</gene>
<accession>A0A8S1N3D6</accession>
<sequence length="210" mass="25044">MFDCCSLCEIHKGEIKKGLFLFPAEFQRQYQNFYISQIVLKLIALNNKNQSIHQDNFVVVIDNELIICELCWQLMQYGFTCQKCKTLNFIQNENQRYCQFCNTNLCIHCRKQLDLFTNNQSQCYSCKKQEIILYNIAFIVMIIFVGLFLPYLALTYLITKFFDPIYQYNFCKKSFLRTLFLFVILFPIMFPYALIELIFAGFKAIIKNLR</sequence>
<reference evidence="2" key="1">
    <citation type="submission" date="2021-01" db="EMBL/GenBank/DDBJ databases">
        <authorList>
            <consortium name="Genoscope - CEA"/>
            <person name="William W."/>
        </authorList>
    </citation>
    <scope>NUCLEOTIDE SEQUENCE</scope>
</reference>
<proteinExistence type="predicted"/>
<organism evidence="2 3">
    <name type="scientific">Paramecium primaurelia</name>
    <dbReference type="NCBI Taxonomy" id="5886"/>
    <lineage>
        <taxon>Eukaryota</taxon>
        <taxon>Sar</taxon>
        <taxon>Alveolata</taxon>
        <taxon>Ciliophora</taxon>
        <taxon>Intramacronucleata</taxon>
        <taxon>Oligohymenophorea</taxon>
        <taxon>Peniculida</taxon>
        <taxon>Parameciidae</taxon>
        <taxon>Paramecium</taxon>
    </lineage>
</organism>
<evidence type="ECO:0000313" key="2">
    <source>
        <dbReference type="EMBL" id="CAD8087857.1"/>
    </source>
</evidence>
<name>A0A8S1N3D6_PARPR</name>
<dbReference type="OMA" id="VICELCW"/>
<keyword evidence="1" id="KW-0472">Membrane</keyword>
<feature type="transmembrane region" description="Helical" evidence="1">
    <location>
        <begin position="132"/>
        <end position="159"/>
    </location>
</feature>
<evidence type="ECO:0008006" key="4">
    <source>
        <dbReference type="Google" id="ProtNLM"/>
    </source>
</evidence>
<keyword evidence="1" id="KW-0812">Transmembrane</keyword>
<evidence type="ECO:0000256" key="1">
    <source>
        <dbReference type="SAM" id="Phobius"/>
    </source>
</evidence>
<feature type="transmembrane region" description="Helical" evidence="1">
    <location>
        <begin position="179"/>
        <end position="202"/>
    </location>
</feature>
<dbReference type="Proteomes" id="UP000688137">
    <property type="component" value="Unassembled WGS sequence"/>
</dbReference>
<protein>
    <recommendedName>
        <fullName evidence="4">Transmembrane protein</fullName>
    </recommendedName>
</protein>
<keyword evidence="3" id="KW-1185">Reference proteome</keyword>
<dbReference type="AlphaFoldDB" id="A0A8S1N3D6"/>
<evidence type="ECO:0000313" key="3">
    <source>
        <dbReference type="Proteomes" id="UP000688137"/>
    </source>
</evidence>
<keyword evidence="1" id="KW-1133">Transmembrane helix</keyword>
<dbReference type="EMBL" id="CAJJDM010000082">
    <property type="protein sequence ID" value="CAD8087857.1"/>
    <property type="molecule type" value="Genomic_DNA"/>
</dbReference>